<feature type="compositionally biased region" description="Low complexity" evidence="10">
    <location>
        <begin position="1361"/>
        <end position="1376"/>
    </location>
</feature>
<feature type="region of interest" description="Disordered" evidence="10">
    <location>
        <begin position="1330"/>
        <end position="1413"/>
    </location>
</feature>
<keyword evidence="6" id="KW-0812">Transmembrane</keyword>
<evidence type="ECO:0000256" key="10">
    <source>
        <dbReference type="SAM" id="MobiDB-lite"/>
    </source>
</evidence>
<feature type="region of interest" description="Disordered" evidence="10">
    <location>
        <begin position="742"/>
        <end position="838"/>
    </location>
</feature>
<dbReference type="InterPro" id="IPR029151">
    <property type="entry name" value="Sensor-like_sf"/>
</dbReference>
<feature type="region of interest" description="Disordered" evidence="10">
    <location>
        <begin position="1924"/>
        <end position="1957"/>
    </location>
</feature>
<dbReference type="PANTHER" id="PTHR43047">
    <property type="entry name" value="TWO-COMPONENT HISTIDINE PROTEIN KINASE"/>
    <property type="match status" value="1"/>
</dbReference>
<feature type="region of interest" description="Disordered" evidence="10">
    <location>
        <begin position="1530"/>
        <end position="1622"/>
    </location>
</feature>
<evidence type="ECO:0000256" key="4">
    <source>
        <dbReference type="ARBA" id="ARBA00022475"/>
    </source>
</evidence>
<dbReference type="InterPro" id="IPR001789">
    <property type="entry name" value="Sig_transdc_resp-reg_receiver"/>
</dbReference>
<organism evidence="14 15">
    <name type="scientific">Cafeteria roenbergensis</name>
    <name type="common">Marine flagellate</name>
    <dbReference type="NCBI Taxonomy" id="33653"/>
    <lineage>
        <taxon>Eukaryota</taxon>
        <taxon>Sar</taxon>
        <taxon>Stramenopiles</taxon>
        <taxon>Bigyra</taxon>
        <taxon>Opalozoa</taxon>
        <taxon>Bicosoecida</taxon>
        <taxon>Cafeteriaceae</taxon>
        <taxon>Cafeteria</taxon>
    </lineage>
</organism>
<dbReference type="CDD" id="cd17546">
    <property type="entry name" value="REC_hyHK_CKI1_RcsC-like"/>
    <property type="match status" value="1"/>
</dbReference>
<dbReference type="Pfam" id="PF00072">
    <property type="entry name" value="Response_reg"/>
    <property type="match status" value="1"/>
</dbReference>
<dbReference type="InterPro" id="IPR003594">
    <property type="entry name" value="HATPase_dom"/>
</dbReference>
<evidence type="ECO:0000256" key="9">
    <source>
        <dbReference type="PROSITE-ProRule" id="PRU00169"/>
    </source>
</evidence>
<feature type="region of interest" description="Disordered" evidence="10">
    <location>
        <begin position="1974"/>
        <end position="2002"/>
    </location>
</feature>
<dbReference type="Gene3D" id="3.40.50.2300">
    <property type="match status" value="1"/>
</dbReference>
<dbReference type="GO" id="GO:0000155">
    <property type="term" value="F:phosphorelay sensor kinase activity"/>
    <property type="evidence" value="ECO:0007669"/>
    <property type="project" value="TreeGrafter"/>
</dbReference>
<dbReference type="Proteomes" id="UP000325113">
    <property type="component" value="Unassembled WGS sequence"/>
</dbReference>
<keyword evidence="4" id="KW-1003">Cell membrane</keyword>
<feature type="compositionally biased region" description="Gly residues" evidence="10">
    <location>
        <begin position="1558"/>
        <end position="1568"/>
    </location>
</feature>
<feature type="compositionally biased region" description="Low complexity" evidence="10">
    <location>
        <begin position="561"/>
        <end position="573"/>
    </location>
</feature>
<feature type="region of interest" description="Disordered" evidence="10">
    <location>
        <begin position="2272"/>
        <end position="2357"/>
    </location>
</feature>
<dbReference type="EC" id="2.7.13.3" evidence="3"/>
<gene>
    <name evidence="14" type="ORF">FNF31_03652</name>
</gene>
<dbReference type="SUPFAM" id="SSF52172">
    <property type="entry name" value="CheY-like"/>
    <property type="match status" value="1"/>
</dbReference>
<dbReference type="SMART" id="SM00387">
    <property type="entry name" value="HATPase_c"/>
    <property type="match status" value="2"/>
</dbReference>
<proteinExistence type="predicted"/>
<feature type="compositionally biased region" description="Low complexity" evidence="10">
    <location>
        <begin position="1463"/>
        <end position="1491"/>
    </location>
</feature>
<feature type="domain" description="Response regulatory" evidence="13">
    <location>
        <begin position="2467"/>
        <end position="2593"/>
    </location>
</feature>
<feature type="compositionally biased region" description="Low complexity" evidence="10">
    <location>
        <begin position="2292"/>
        <end position="2329"/>
    </location>
</feature>
<evidence type="ECO:0000256" key="7">
    <source>
        <dbReference type="ARBA" id="ARBA00022777"/>
    </source>
</evidence>
<dbReference type="SUPFAM" id="SSF55874">
    <property type="entry name" value="ATPase domain of HSP90 chaperone/DNA topoisomerase II/histidine kinase"/>
    <property type="match status" value="2"/>
</dbReference>
<feature type="region of interest" description="Disordered" evidence="10">
    <location>
        <begin position="2429"/>
        <end position="2500"/>
    </location>
</feature>
<feature type="compositionally biased region" description="Low complexity" evidence="10">
    <location>
        <begin position="1645"/>
        <end position="1673"/>
    </location>
</feature>
<sequence length="2615" mass="259805">MVCRKKFWLVLLCLSPVVGAVVAVAYFLGATLDNSAQVVLAGEHAVAATRSAIVLTTASSRLVQTIRTFHLTVAAADVLRPDLPAGSLSPSANSQIINTACASLRATAETGNQARIINATGFEVARVEIRNASLAALSSSSSLSPSAACLVRTLSELQDKGNRDYFLDAVGLAPGALYVSALDPNIENGEVEIPIRPMLRAAERYVNATTQQTLGVSVVNHAVRSALDGARETIAQHAITTTSQFSAADTSAVATERILIINSDGGYVIGPTEESEWGWVLGNSGPGYNVQLDSPELWEAIQPVFEAAGKMETSIAVNGLTEPFPLPNARPRTLAGAVGMLLGPGRPYVVLVEGPVRDRQLAGIIGAVVAVSGVALAIAASALRVSSSDAAAAASVIRTSEARAASRKTFLRAIFHDVRVPAQGIVLGLGMLLSEIAAVKDQAAAAAAAAAAGVPLSSTAASPTAGGTLAAGGSGALLLRDAAATAAHTAGGAQALAAQPALAPAPAPGPDMPAAALQGPAARRHLPTAQRQLTASERSRLTWSPDEVLAAAERQAAARKAAAAAGADAEGAKPGSPTGTSKSARSAGTAPAAGPSSARQPTAAQPATGAGGSVPASGVAPAPSSAALAIAAPAQSVFAPPSVAGPPLTSFEQLLNSMRSSSDDMVGILNQVLDIERLESGQMALSRKWFGLQHRLTNTLGSLMGLAAPRRLSLAFAFDASLVVPERTLKALKHRLAAAQAAQAAREAERRATRHPPLPPDADEPPSALQSTRRLGASAAPARAKSPAAASPAGSPAGPTGAATSRPPSAVATPSPAAHGFGQEHFGPDGPSQAQAAATGRAAAAAAAQAAAAAATAADATNAKHVAAGDAAPDAKPLHHQRRERRHRSEASGVGLPFGRAFPVPMRLCQIFADDDKMHQAVANLLSNAARYSPEGGTITLAAQLFTNSSMSPADAESTPSQFADGYSQPDRFSANSATSLSGSRSLSNLHSGDTSRSDAATPVRSHPASASRLGGGWPSASAAGGASSFSASPPAMRGSPSLARDASDTSPGDATEVLAARAAEGSSLAPAHRGSSDPSLPLGAFHRPGSDGSLPVASLYQQHHQHQQQHQRQHSRAGTGMHRFPSATSGFSDAASFGAESSLGHFSPANADSARGFSRLARPGDVPNFRLAAGPGLDVGGPAAGLAGALPKGAEELYHEDGSATASLTGIPTFGGIRSCSPSRGMSGSGSGSATGSGSHGGSGVLGGSSKVSGGTSGHSGAENRSGHGPAPATTSPADGAEVAVATARPALGPPSAEFTPRAFIASPMVGGAGAGKMLSAVARSRALGENTGSSSSDALAVSQSSSQQAFAPEAGSNSGAALETAVPTAAAGAPSPAPGTPALVTADGASTAQHSAADGSITHSGAHSLDSAAGSSVVGAWQDQAASTSPSAGSRGVALGTVAADGRRHRASQAVVSAAAASSQRVSGRASVSVSAHPPRSRVSMAASGAGSGGGGSSKAGRVAVLPPRLSAAAPSFSSLVMGEDDAAALSPRHSHHAGKASPSGAAAASAANAGGAHGGAGGASKGRGKKKTVTIKRTSTPIPRGLPEDIDDRGDTSDSDASIPTSRTRGGGGHRNGMALLPTSISASIAQSMANAGVAFRASGSSSGDHGADSSGSTGSASGTGSDAGSLGNSLSGRLRAGGAKNGGYRMPGAEGSALGLPRHLSVSGTGSDGGVVEDDDDDEEDDEDEDSEDGGRGRGSGTQSKPAKGGTSAAGPGVAAGRDQAARARDGKLVAGQRSAGCTTGAARSTKAGAGRNQHHRHRHGDAAAGGGRPSSKRASSTSRRKGKRRPPRPTTLLGWLCWPFARSSGSKYHGPAEPMVGPDVAVRSGVVKTLRPFSQPSSFAGGAAVESIFLCEGLRDLASALQATEGMELVVEGGAAEPWRPPPPSSATGRPDQAGAKDATAPGPSSRAAGLQPFIASLSVAHSTTSTGAASGPSTTSSGRRVPVQRTVESLSPGASSRRAALRLLLRAVSAVRRRHADAAAEWAAAALDAAGLSTSTLPRRRAAVWAWLLPFGKVGETAPATLCREDASLRRVADVASGGADAALWHAAVGDTMSSLVVPAPPTAVWRPMPMVTSKRLGFLRAAAAEAAAKVALDTSALIAGTPSSPARQRVSPMAQGPVPGSSPLDRASTVAAAAAAAAALADPDDEGAAADVCSDPETAALIIEQLATDPLPRSIRRVAAGRAPSREALALLADRKLALVRERGGGDPPSVALQAAKAATALPQPGAPADARSPTAPRSLPGSLGAATAAPGTSAGAAAGPVSAAAGTDAGATGAASTKHASKASDQLDDAASRHTASAAHDSVSVSGRQWAVADAALVITVSDNGPGIARSKQANIFAPFEQLARGDPRYGGGSGLGLSIARSIIELHGGKIGLHSRKTDAEEARQAAQQSGDDDDDAGYAPPSATADSPQGGPGPSQAALAPSTREPASAAGAPMGVETTPAEDGREAVSTALAAKAAGDRVDVPWLGLELITMDFSMPKMNGPEATQRIRAAGFTGLILGCTGNALAHDVAAFTDAGVDAVLSKPIDPAHLFSLLDKRFPGRIIRPAGLTRHTQDSGGDSD</sequence>
<feature type="compositionally biased region" description="Basic residues" evidence="10">
    <location>
        <begin position="1827"/>
        <end position="1836"/>
    </location>
</feature>
<feature type="compositionally biased region" description="Basic residues" evidence="10">
    <location>
        <begin position="878"/>
        <end position="888"/>
    </location>
</feature>
<keyword evidence="5" id="KW-0808">Transferase</keyword>
<feature type="region of interest" description="Disordered" evidence="10">
    <location>
        <begin position="2153"/>
        <end position="2177"/>
    </location>
</feature>
<feature type="compositionally biased region" description="Low complexity" evidence="10">
    <location>
        <begin position="776"/>
        <end position="818"/>
    </location>
</feature>
<keyword evidence="8" id="KW-0472">Membrane</keyword>
<evidence type="ECO:0000259" key="13">
    <source>
        <dbReference type="PROSITE" id="PS50110"/>
    </source>
</evidence>
<dbReference type="PROSITE" id="PS50109">
    <property type="entry name" value="HIS_KIN"/>
    <property type="match status" value="1"/>
</dbReference>
<feature type="compositionally biased region" description="Low complexity" evidence="10">
    <location>
        <begin position="583"/>
        <end position="618"/>
    </location>
</feature>
<feature type="compositionally biased region" description="Acidic residues" evidence="10">
    <location>
        <begin position="1719"/>
        <end position="1736"/>
    </location>
</feature>
<feature type="compositionally biased region" description="Low complexity" evidence="10">
    <location>
        <begin position="1542"/>
        <end position="1557"/>
    </location>
</feature>
<feature type="region of interest" description="Disordered" evidence="10">
    <location>
        <begin position="561"/>
        <end position="618"/>
    </location>
</feature>
<dbReference type="SUPFAM" id="SSF103190">
    <property type="entry name" value="Sensory domain-like"/>
    <property type="match status" value="2"/>
</dbReference>
<dbReference type="InterPro" id="IPR005467">
    <property type="entry name" value="His_kinase_dom"/>
</dbReference>
<dbReference type="CDD" id="cd00075">
    <property type="entry name" value="HATPase"/>
    <property type="match status" value="1"/>
</dbReference>
<feature type="chain" id="PRO_5022860971" description="histidine kinase" evidence="11">
    <location>
        <begin position="21"/>
        <end position="2615"/>
    </location>
</feature>
<dbReference type="InterPro" id="IPR004358">
    <property type="entry name" value="Sig_transdc_His_kin-like_C"/>
</dbReference>
<feature type="compositionally biased region" description="Gly residues" evidence="10">
    <location>
        <begin position="1228"/>
        <end position="1248"/>
    </location>
</feature>
<keyword evidence="8" id="KW-1133">Transmembrane helix</keyword>
<feature type="compositionally biased region" description="Low complexity" evidence="10">
    <location>
        <begin position="1335"/>
        <end position="1351"/>
    </location>
</feature>
<dbReference type="Pfam" id="PF02518">
    <property type="entry name" value="HATPase_c"/>
    <property type="match status" value="1"/>
</dbReference>
<evidence type="ECO:0000256" key="5">
    <source>
        <dbReference type="ARBA" id="ARBA00022679"/>
    </source>
</evidence>
<keyword evidence="7" id="KW-0418">Kinase</keyword>
<evidence type="ECO:0000313" key="14">
    <source>
        <dbReference type="EMBL" id="KAA0161709.1"/>
    </source>
</evidence>
<feature type="region of interest" description="Disordered" evidence="10">
    <location>
        <begin position="1220"/>
        <end position="1280"/>
    </location>
</feature>
<dbReference type="InterPro" id="IPR011006">
    <property type="entry name" value="CheY-like_superfamily"/>
</dbReference>
<protein>
    <recommendedName>
        <fullName evidence="3">histidine kinase</fullName>
        <ecNumber evidence="3">2.7.13.3</ecNumber>
    </recommendedName>
</protein>
<dbReference type="PRINTS" id="PR00344">
    <property type="entry name" value="BCTRLSENSOR"/>
</dbReference>
<feature type="region of interest" description="Disordered" evidence="10">
    <location>
        <begin position="865"/>
        <end position="894"/>
    </location>
</feature>
<feature type="compositionally biased region" description="Low complexity" evidence="10">
    <location>
        <begin position="974"/>
        <end position="993"/>
    </location>
</feature>
<feature type="modified residue" description="4-aspartylphosphate" evidence="9">
    <location>
        <position position="2528"/>
    </location>
</feature>
<keyword evidence="9" id="KW-0597">Phosphoprotein</keyword>
<evidence type="ECO:0000259" key="12">
    <source>
        <dbReference type="PROSITE" id="PS50109"/>
    </source>
</evidence>
<feature type="region of interest" description="Disordered" evidence="10">
    <location>
        <begin position="1644"/>
        <end position="1839"/>
    </location>
</feature>
<dbReference type="Gene3D" id="3.30.565.10">
    <property type="entry name" value="Histidine kinase-like ATPase, C-terminal domain"/>
    <property type="match status" value="2"/>
</dbReference>
<comment type="caution">
    <text evidence="14">The sequence shown here is derived from an EMBL/GenBank/DDBJ whole genome shotgun (WGS) entry which is preliminary data.</text>
</comment>
<dbReference type="GO" id="GO:0005886">
    <property type="term" value="C:plasma membrane"/>
    <property type="evidence" value="ECO:0007669"/>
    <property type="project" value="UniProtKB-SubCell"/>
</dbReference>
<evidence type="ECO:0000256" key="6">
    <source>
        <dbReference type="ARBA" id="ARBA00022692"/>
    </source>
</evidence>
<feature type="compositionally biased region" description="Polar residues" evidence="10">
    <location>
        <begin position="951"/>
        <end position="962"/>
    </location>
</feature>
<evidence type="ECO:0000256" key="1">
    <source>
        <dbReference type="ARBA" id="ARBA00000085"/>
    </source>
</evidence>
<evidence type="ECO:0000256" key="3">
    <source>
        <dbReference type="ARBA" id="ARBA00012438"/>
    </source>
</evidence>
<dbReference type="Gene3D" id="3.30.450.20">
    <property type="entry name" value="PAS domain"/>
    <property type="match status" value="2"/>
</dbReference>
<dbReference type="GO" id="GO:0009927">
    <property type="term" value="F:histidine phosphotransfer kinase activity"/>
    <property type="evidence" value="ECO:0007669"/>
    <property type="project" value="TreeGrafter"/>
</dbReference>
<evidence type="ECO:0000313" key="15">
    <source>
        <dbReference type="Proteomes" id="UP000325113"/>
    </source>
</evidence>
<comment type="subcellular location">
    <subcellularLocation>
        <location evidence="2">Cell membrane</location>
        <topology evidence="2">Multi-pass membrane protein</topology>
    </subcellularLocation>
</comment>
<reference evidence="14 15" key="1">
    <citation type="submission" date="2019-07" db="EMBL/GenBank/DDBJ databases">
        <title>Genomes of Cafeteria roenbergensis.</title>
        <authorList>
            <person name="Fischer M.G."/>
            <person name="Hackl T."/>
            <person name="Roman M."/>
        </authorList>
    </citation>
    <scope>NUCLEOTIDE SEQUENCE [LARGE SCALE GENOMIC DNA]</scope>
    <source>
        <strain evidence="14 15">Cflag</strain>
    </source>
</reference>
<dbReference type="PROSITE" id="PS50110">
    <property type="entry name" value="RESPONSE_REGULATORY"/>
    <property type="match status" value="1"/>
</dbReference>
<feature type="compositionally biased region" description="Low complexity" evidence="10">
    <location>
        <begin position="1974"/>
        <end position="1988"/>
    </location>
</feature>
<dbReference type="EMBL" id="VLTM01000033">
    <property type="protein sequence ID" value="KAA0161709.1"/>
    <property type="molecule type" value="Genomic_DNA"/>
</dbReference>
<comment type="catalytic activity">
    <reaction evidence="1">
        <text>ATP + protein L-histidine = ADP + protein N-phospho-L-histidine.</text>
        <dbReference type="EC" id="2.7.13.3"/>
    </reaction>
</comment>
<evidence type="ECO:0000256" key="11">
    <source>
        <dbReference type="SAM" id="SignalP"/>
    </source>
</evidence>
<keyword evidence="11" id="KW-0732">Signal</keyword>
<feature type="region of interest" description="Disordered" evidence="10">
    <location>
        <begin position="951"/>
        <end position="1130"/>
    </location>
</feature>
<feature type="compositionally biased region" description="Low complexity" evidence="10">
    <location>
        <begin position="1019"/>
        <end position="1036"/>
    </location>
</feature>
<evidence type="ECO:0000256" key="2">
    <source>
        <dbReference type="ARBA" id="ARBA00004651"/>
    </source>
</evidence>
<feature type="domain" description="Histidine kinase" evidence="12">
    <location>
        <begin position="2343"/>
        <end position="2429"/>
    </location>
</feature>
<dbReference type="InterPro" id="IPR036890">
    <property type="entry name" value="HATPase_C_sf"/>
</dbReference>
<evidence type="ECO:0000256" key="8">
    <source>
        <dbReference type="ARBA" id="ARBA00022989"/>
    </source>
</evidence>
<dbReference type="SMART" id="SM00448">
    <property type="entry name" value="REC"/>
    <property type="match status" value="1"/>
</dbReference>
<feature type="compositionally biased region" description="Basic residues" evidence="10">
    <location>
        <begin position="1104"/>
        <end position="1116"/>
    </location>
</feature>
<accession>A0A5A8DA07</accession>
<name>A0A5A8DA07_CAFRO</name>
<feature type="signal peptide" evidence="11">
    <location>
        <begin position="1"/>
        <end position="20"/>
    </location>
</feature>
<feature type="region of interest" description="Disordered" evidence="10">
    <location>
        <begin position="1463"/>
        <end position="1504"/>
    </location>
</feature>